<feature type="domain" description="FAD-binding PCMH-type" evidence="5">
    <location>
        <begin position="43"/>
        <end position="212"/>
    </location>
</feature>
<evidence type="ECO:0000259" key="5">
    <source>
        <dbReference type="PROSITE" id="PS51387"/>
    </source>
</evidence>
<dbReference type="InterPro" id="IPR036318">
    <property type="entry name" value="FAD-bd_PCMH-like_sf"/>
</dbReference>
<dbReference type="EMBL" id="KN837250">
    <property type="protein sequence ID" value="KIJ30995.1"/>
    <property type="molecule type" value="Genomic_DNA"/>
</dbReference>
<evidence type="ECO:0000313" key="7">
    <source>
        <dbReference type="Proteomes" id="UP000054279"/>
    </source>
</evidence>
<dbReference type="AlphaFoldDB" id="A0A0C9V0R8"/>
<evidence type="ECO:0000256" key="2">
    <source>
        <dbReference type="ARBA" id="ARBA00022630"/>
    </source>
</evidence>
<dbReference type="SUPFAM" id="SSF56176">
    <property type="entry name" value="FAD-binding/transporter-associated domain-like"/>
    <property type="match status" value="1"/>
</dbReference>
<reference evidence="6 7" key="1">
    <citation type="submission" date="2014-06" db="EMBL/GenBank/DDBJ databases">
        <title>Evolutionary Origins and Diversification of the Mycorrhizal Mutualists.</title>
        <authorList>
            <consortium name="DOE Joint Genome Institute"/>
            <consortium name="Mycorrhizal Genomics Consortium"/>
            <person name="Kohler A."/>
            <person name="Kuo A."/>
            <person name="Nagy L.G."/>
            <person name="Floudas D."/>
            <person name="Copeland A."/>
            <person name="Barry K.W."/>
            <person name="Cichocki N."/>
            <person name="Veneault-Fourrey C."/>
            <person name="LaButti K."/>
            <person name="Lindquist E.A."/>
            <person name="Lipzen A."/>
            <person name="Lundell T."/>
            <person name="Morin E."/>
            <person name="Murat C."/>
            <person name="Riley R."/>
            <person name="Ohm R."/>
            <person name="Sun H."/>
            <person name="Tunlid A."/>
            <person name="Henrissat B."/>
            <person name="Grigoriev I.V."/>
            <person name="Hibbett D.S."/>
            <person name="Martin F."/>
        </authorList>
    </citation>
    <scope>NUCLEOTIDE SEQUENCE [LARGE SCALE GENOMIC DNA]</scope>
    <source>
        <strain evidence="6 7">SS14</strain>
    </source>
</reference>
<dbReference type="PANTHER" id="PTHR42973:SF7">
    <property type="entry name" value="FAD-BINDING PCMH-TYPE DOMAIN-CONTAINING PROTEIN"/>
    <property type="match status" value="1"/>
</dbReference>
<dbReference type="PANTHER" id="PTHR42973">
    <property type="entry name" value="BINDING OXIDOREDUCTASE, PUTATIVE (AFU_ORTHOLOGUE AFUA_1G17690)-RELATED"/>
    <property type="match status" value="1"/>
</dbReference>
<dbReference type="GO" id="GO:0071949">
    <property type="term" value="F:FAD binding"/>
    <property type="evidence" value="ECO:0007669"/>
    <property type="project" value="InterPro"/>
</dbReference>
<sequence>MSLSTLMSFVSRLSKEVSDMTKIFGNPNDAEFNVLLLRWSDINKQIPGAIVLFSTVDDVVASVRIAVEMGIPFVPKSGGHSLWSTIGSEGFILDLSQLQELTIDKNTNTVTLQSGVLIKQANDATWSEGLCRPLGSANTARIIPMAIGGGLNAMSSLCGSMSDNILAAKMISAKGHLITLLPSSYAELLYAIRGAGQFFGVVVEITLQAYPSSILKMSDGTVWTGMMLSQISQAEEVFNVLIPLTENNTVSGAGLCLITSAPPTFNTMCIIVLSIYFGPTSNAEKFFAPLLALQPFSTCNSIPYSKVNDVADTFCVKGGFKRLTGAAIPNLDPDVWMKVIDRYEALKLTTSAS</sequence>
<dbReference type="HOGENOM" id="CLU_018354_0_2_1"/>
<evidence type="ECO:0000256" key="4">
    <source>
        <dbReference type="ARBA" id="ARBA00023002"/>
    </source>
</evidence>
<dbReference type="OrthoDB" id="415825at2759"/>
<dbReference type="InterPro" id="IPR006094">
    <property type="entry name" value="Oxid_FAD_bind_N"/>
</dbReference>
<comment type="similarity">
    <text evidence="1">Belongs to the oxygen-dependent FAD-linked oxidoreductase family.</text>
</comment>
<dbReference type="InterPro" id="IPR016167">
    <property type="entry name" value="FAD-bd_PCMH_sub1"/>
</dbReference>
<evidence type="ECO:0000256" key="3">
    <source>
        <dbReference type="ARBA" id="ARBA00022827"/>
    </source>
</evidence>
<dbReference type="Gene3D" id="3.30.465.10">
    <property type="match status" value="1"/>
</dbReference>
<dbReference type="GO" id="GO:0016491">
    <property type="term" value="F:oxidoreductase activity"/>
    <property type="evidence" value="ECO:0007669"/>
    <property type="project" value="UniProtKB-KW"/>
</dbReference>
<dbReference type="InterPro" id="IPR016169">
    <property type="entry name" value="FAD-bd_PCMH_sub2"/>
</dbReference>
<organism evidence="6 7">
    <name type="scientific">Sphaerobolus stellatus (strain SS14)</name>
    <dbReference type="NCBI Taxonomy" id="990650"/>
    <lineage>
        <taxon>Eukaryota</taxon>
        <taxon>Fungi</taxon>
        <taxon>Dikarya</taxon>
        <taxon>Basidiomycota</taxon>
        <taxon>Agaricomycotina</taxon>
        <taxon>Agaricomycetes</taxon>
        <taxon>Phallomycetidae</taxon>
        <taxon>Geastrales</taxon>
        <taxon>Sphaerobolaceae</taxon>
        <taxon>Sphaerobolus</taxon>
    </lineage>
</organism>
<keyword evidence="3" id="KW-0274">FAD</keyword>
<dbReference type="PROSITE" id="PS51387">
    <property type="entry name" value="FAD_PCMH"/>
    <property type="match status" value="1"/>
</dbReference>
<accession>A0A0C9V0R8</accession>
<evidence type="ECO:0000256" key="1">
    <source>
        <dbReference type="ARBA" id="ARBA00005466"/>
    </source>
</evidence>
<proteinExistence type="inferred from homology"/>
<protein>
    <recommendedName>
        <fullName evidence="5">FAD-binding PCMH-type domain-containing protein</fullName>
    </recommendedName>
</protein>
<dbReference type="InterPro" id="IPR016166">
    <property type="entry name" value="FAD-bd_PCMH"/>
</dbReference>
<dbReference type="Gene3D" id="3.40.462.20">
    <property type="match status" value="1"/>
</dbReference>
<keyword evidence="2" id="KW-0285">Flavoprotein</keyword>
<dbReference type="Gene3D" id="3.30.43.10">
    <property type="entry name" value="Uridine Diphospho-n-acetylenolpyruvylglucosamine Reductase, domain 2"/>
    <property type="match status" value="1"/>
</dbReference>
<dbReference type="Pfam" id="PF01565">
    <property type="entry name" value="FAD_binding_4"/>
    <property type="match status" value="1"/>
</dbReference>
<dbReference type="Proteomes" id="UP000054279">
    <property type="component" value="Unassembled WGS sequence"/>
</dbReference>
<keyword evidence="7" id="KW-1185">Reference proteome</keyword>
<gene>
    <name evidence="6" type="ORF">M422DRAFT_267413</name>
</gene>
<dbReference type="InterPro" id="IPR050416">
    <property type="entry name" value="FAD-linked_Oxidoreductase"/>
</dbReference>
<keyword evidence="4" id="KW-0560">Oxidoreductase</keyword>
<name>A0A0C9V0R8_SPHS4</name>
<evidence type="ECO:0000313" key="6">
    <source>
        <dbReference type="EMBL" id="KIJ30995.1"/>
    </source>
</evidence>